<keyword evidence="3" id="KW-0378">Hydrolase</keyword>
<dbReference type="Pfam" id="PF03572">
    <property type="entry name" value="Peptidase_S41"/>
    <property type="match status" value="1"/>
</dbReference>
<dbReference type="EMBL" id="JBHSPH010000002">
    <property type="protein sequence ID" value="MFC5862150.1"/>
    <property type="molecule type" value="Genomic_DNA"/>
</dbReference>
<dbReference type="Proteomes" id="UP001596091">
    <property type="component" value="Unassembled WGS sequence"/>
</dbReference>
<dbReference type="PANTHER" id="PTHR11261">
    <property type="entry name" value="INTERPHOTORECEPTOR RETINOID-BINDING PROTEIN"/>
    <property type="match status" value="1"/>
</dbReference>
<evidence type="ECO:0000259" key="2">
    <source>
        <dbReference type="SMART" id="SM00245"/>
    </source>
</evidence>
<dbReference type="SUPFAM" id="SSF52096">
    <property type="entry name" value="ClpP/crotonase"/>
    <property type="match status" value="1"/>
</dbReference>
<protein>
    <submittedName>
        <fullName evidence="3">S41 family peptidase</fullName>
        <ecNumber evidence="3">3.4.-.-</ecNumber>
    </submittedName>
</protein>
<proteinExistence type="predicted"/>
<gene>
    <name evidence="3" type="ORF">ACFPT7_07590</name>
</gene>
<evidence type="ECO:0000313" key="4">
    <source>
        <dbReference type="Proteomes" id="UP001596091"/>
    </source>
</evidence>
<dbReference type="Gene3D" id="3.30.750.44">
    <property type="match status" value="1"/>
</dbReference>
<dbReference type="SMART" id="SM00245">
    <property type="entry name" value="TSPc"/>
    <property type="match status" value="1"/>
</dbReference>
<dbReference type="InterPro" id="IPR005151">
    <property type="entry name" value="Tail-specific_protease"/>
</dbReference>
<reference evidence="4" key="1">
    <citation type="journal article" date="2019" name="Int. J. Syst. Evol. Microbiol.">
        <title>The Global Catalogue of Microorganisms (GCM) 10K type strain sequencing project: providing services to taxonomists for standard genome sequencing and annotation.</title>
        <authorList>
            <consortium name="The Broad Institute Genomics Platform"/>
            <consortium name="The Broad Institute Genome Sequencing Center for Infectious Disease"/>
            <person name="Wu L."/>
            <person name="Ma J."/>
        </authorList>
    </citation>
    <scope>NUCLEOTIDE SEQUENCE [LARGE SCALE GENOMIC DNA]</scope>
    <source>
        <strain evidence="4">JCM 4087</strain>
    </source>
</reference>
<evidence type="ECO:0000256" key="1">
    <source>
        <dbReference type="SAM" id="MobiDB-lite"/>
    </source>
</evidence>
<keyword evidence="4" id="KW-1185">Reference proteome</keyword>
<evidence type="ECO:0000313" key="3">
    <source>
        <dbReference type="EMBL" id="MFC5862150.1"/>
    </source>
</evidence>
<dbReference type="InterPro" id="IPR029045">
    <property type="entry name" value="ClpP/crotonase-like_dom_sf"/>
</dbReference>
<sequence length="485" mass="53092">MSERIYACLLRLYPASFREAYGDAAMELFRERLEDERGFWLQLQLWLDVLFDLVSSVPRTHRCSRRALVHGSAQKVCGSPSFDVLEDAPLRPSAILFGGALALAGLSGLSVLIGRTDAYRPLLAETHSAVASRRLNSLLTGKPPLLGSDDDPDQARMAGVPGEPQPRSKPQLIEALFLVAPAETKLDAAERDRVVEAAANNLKEHYFDRGAAQRMAAALLSHEKNGDDNSTTDGSAFADLLTKQMREVGKDPHLMVTWSAEPFPAGPPAPPPGAIERYHEALRQNNCTFEKIEILPNNIGYLKLNSFPDTSVCESTAVAAMARLNNVDAIIFDLRDNGGGYPEMVSLLASYLFNHPVDWYDPRSDTSGPSRTQSPVPGSRFADKPVYILTSGRTISGAEQFCYNLKMLKRATLVGETTHGSAHIGNFFRLDDHFGMGIPETKPVNPYGRPDWEGTGVEPDVKVSAADALETAEKLLQNNASQEEQ</sequence>
<dbReference type="PANTHER" id="PTHR11261:SF3">
    <property type="entry name" value="RETINOL-BINDING PROTEIN 3"/>
    <property type="match status" value="1"/>
</dbReference>
<comment type="caution">
    <text evidence="3">The sequence shown here is derived from an EMBL/GenBank/DDBJ whole genome shotgun (WGS) entry which is preliminary data.</text>
</comment>
<feature type="region of interest" description="Disordered" evidence="1">
    <location>
        <begin position="141"/>
        <end position="167"/>
    </location>
</feature>
<feature type="domain" description="Tail specific protease" evidence="2">
    <location>
        <begin position="284"/>
        <end position="464"/>
    </location>
</feature>
<organism evidence="3 4">
    <name type="scientific">Acidicapsa dinghuensis</name>
    <dbReference type="NCBI Taxonomy" id="2218256"/>
    <lineage>
        <taxon>Bacteria</taxon>
        <taxon>Pseudomonadati</taxon>
        <taxon>Acidobacteriota</taxon>
        <taxon>Terriglobia</taxon>
        <taxon>Terriglobales</taxon>
        <taxon>Acidobacteriaceae</taxon>
        <taxon>Acidicapsa</taxon>
    </lineage>
</organism>
<dbReference type="EC" id="3.4.-.-" evidence="3"/>
<dbReference type="RefSeq" id="WP_263338388.1">
    <property type="nucleotide sequence ID" value="NZ_JAGSYH010000004.1"/>
</dbReference>
<name>A0ABW1EFX3_9BACT</name>
<accession>A0ABW1EFX3</accession>
<dbReference type="Gene3D" id="3.90.226.10">
    <property type="entry name" value="2-enoyl-CoA Hydratase, Chain A, domain 1"/>
    <property type="match status" value="1"/>
</dbReference>
<dbReference type="GO" id="GO:0016787">
    <property type="term" value="F:hydrolase activity"/>
    <property type="evidence" value="ECO:0007669"/>
    <property type="project" value="UniProtKB-KW"/>
</dbReference>
<dbReference type="CDD" id="cd07563">
    <property type="entry name" value="Peptidase_S41_IRBP"/>
    <property type="match status" value="1"/>
</dbReference>